<dbReference type="AlphaFoldDB" id="A0A841HNS9"/>
<dbReference type="Pfam" id="PF01047">
    <property type="entry name" value="MarR"/>
    <property type="match status" value="1"/>
</dbReference>
<dbReference type="EMBL" id="JACHHZ010000003">
    <property type="protein sequence ID" value="MBB6093798.1"/>
    <property type="molecule type" value="Genomic_DNA"/>
</dbReference>
<sequence>MTPAAQIDDVYAMKRKSPPKKSLTRKAASRAASIDADILPTLLGYNIRRAQIVLWRDFARTVADGEIRPGMFSAIALVKANPGIAQVELSTELAIDKASMVGLIDRLEDAGWIVRTRSQEDRRRQGLTLTPAGEKMYRTLKREMLEHEQKFAALYSESERKQLVTLLRRLHDAQP</sequence>
<dbReference type="PRINTS" id="PR00598">
    <property type="entry name" value="HTHMARR"/>
</dbReference>
<evidence type="ECO:0000313" key="6">
    <source>
        <dbReference type="Proteomes" id="UP000588068"/>
    </source>
</evidence>
<evidence type="ECO:0000313" key="5">
    <source>
        <dbReference type="EMBL" id="MBB6093798.1"/>
    </source>
</evidence>
<protein>
    <submittedName>
        <fullName evidence="5">DNA-binding MarR family transcriptional regulator</fullName>
    </submittedName>
</protein>
<dbReference type="RefSeq" id="WP_184332516.1">
    <property type="nucleotide sequence ID" value="NZ_JACHHZ010000003.1"/>
</dbReference>
<gene>
    <name evidence="5" type="ORF">HNQ60_002679</name>
</gene>
<keyword evidence="6" id="KW-1185">Reference proteome</keyword>
<dbReference type="SUPFAM" id="SSF46785">
    <property type="entry name" value="Winged helix' DNA-binding domain"/>
    <property type="match status" value="1"/>
</dbReference>
<organism evidence="5 6">
    <name type="scientific">Povalibacter uvarum</name>
    <dbReference type="NCBI Taxonomy" id="732238"/>
    <lineage>
        <taxon>Bacteria</taxon>
        <taxon>Pseudomonadati</taxon>
        <taxon>Pseudomonadota</taxon>
        <taxon>Gammaproteobacteria</taxon>
        <taxon>Steroidobacterales</taxon>
        <taxon>Steroidobacteraceae</taxon>
        <taxon>Povalibacter</taxon>
    </lineage>
</organism>
<evidence type="ECO:0000256" key="1">
    <source>
        <dbReference type="ARBA" id="ARBA00023015"/>
    </source>
</evidence>
<dbReference type="InterPro" id="IPR023187">
    <property type="entry name" value="Tscrpt_reg_MarR-type_CS"/>
</dbReference>
<keyword evidence="3" id="KW-0804">Transcription</keyword>
<dbReference type="InterPro" id="IPR000835">
    <property type="entry name" value="HTH_MarR-typ"/>
</dbReference>
<evidence type="ECO:0000259" key="4">
    <source>
        <dbReference type="PROSITE" id="PS50995"/>
    </source>
</evidence>
<accession>A0A841HNS9</accession>
<keyword evidence="1" id="KW-0805">Transcription regulation</keyword>
<dbReference type="GO" id="GO:0003700">
    <property type="term" value="F:DNA-binding transcription factor activity"/>
    <property type="evidence" value="ECO:0007669"/>
    <property type="project" value="InterPro"/>
</dbReference>
<dbReference type="PROSITE" id="PS01117">
    <property type="entry name" value="HTH_MARR_1"/>
    <property type="match status" value="1"/>
</dbReference>
<reference evidence="5 6" key="1">
    <citation type="submission" date="2020-08" db="EMBL/GenBank/DDBJ databases">
        <title>Genomic Encyclopedia of Type Strains, Phase IV (KMG-IV): sequencing the most valuable type-strain genomes for metagenomic binning, comparative biology and taxonomic classification.</title>
        <authorList>
            <person name="Goeker M."/>
        </authorList>
    </citation>
    <scope>NUCLEOTIDE SEQUENCE [LARGE SCALE GENOMIC DNA]</scope>
    <source>
        <strain evidence="5 6">DSM 26723</strain>
    </source>
</reference>
<evidence type="ECO:0000256" key="2">
    <source>
        <dbReference type="ARBA" id="ARBA00023125"/>
    </source>
</evidence>
<dbReference type="PANTHER" id="PTHR42756">
    <property type="entry name" value="TRANSCRIPTIONAL REGULATOR, MARR"/>
    <property type="match status" value="1"/>
</dbReference>
<dbReference type="PANTHER" id="PTHR42756:SF1">
    <property type="entry name" value="TRANSCRIPTIONAL REPRESSOR OF EMRAB OPERON"/>
    <property type="match status" value="1"/>
</dbReference>
<dbReference type="GO" id="GO:0003677">
    <property type="term" value="F:DNA binding"/>
    <property type="evidence" value="ECO:0007669"/>
    <property type="project" value="UniProtKB-KW"/>
</dbReference>
<dbReference type="Gene3D" id="1.10.10.10">
    <property type="entry name" value="Winged helix-like DNA-binding domain superfamily/Winged helix DNA-binding domain"/>
    <property type="match status" value="1"/>
</dbReference>
<dbReference type="InterPro" id="IPR036390">
    <property type="entry name" value="WH_DNA-bd_sf"/>
</dbReference>
<name>A0A841HNS9_9GAMM</name>
<dbReference type="InterPro" id="IPR036388">
    <property type="entry name" value="WH-like_DNA-bd_sf"/>
</dbReference>
<dbReference type="Proteomes" id="UP000588068">
    <property type="component" value="Unassembled WGS sequence"/>
</dbReference>
<feature type="domain" description="HTH marR-type" evidence="4">
    <location>
        <begin position="40"/>
        <end position="172"/>
    </location>
</feature>
<dbReference type="PROSITE" id="PS50995">
    <property type="entry name" value="HTH_MARR_2"/>
    <property type="match status" value="1"/>
</dbReference>
<dbReference type="SMART" id="SM00347">
    <property type="entry name" value="HTH_MARR"/>
    <property type="match status" value="1"/>
</dbReference>
<evidence type="ECO:0000256" key="3">
    <source>
        <dbReference type="ARBA" id="ARBA00023163"/>
    </source>
</evidence>
<proteinExistence type="predicted"/>
<keyword evidence="2 5" id="KW-0238">DNA-binding</keyword>
<comment type="caution">
    <text evidence="5">The sequence shown here is derived from an EMBL/GenBank/DDBJ whole genome shotgun (WGS) entry which is preliminary data.</text>
</comment>